<evidence type="ECO:0000256" key="7">
    <source>
        <dbReference type="ARBA" id="ARBA00041190"/>
    </source>
</evidence>
<keyword evidence="2" id="KW-0479">Metal-binding</keyword>
<dbReference type="PROSITE" id="PS50158">
    <property type="entry name" value="ZF_CCHC"/>
    <property type="match status" value="3"/>
</dbReference>
<dbReference type="GO" id="GO:0003723">
    <property type="term" value="F:RNA binding"/>
    <property type="evidence" value="ECO:0007669"/>
    <property type="project" value="TreeGrafter"/>
</dbReference>
<evidence type="ECO:0000313" key="13">
    <source>
        <dbReference type="Proteomes" id="UP001249851"/>
    </source>
</evidence>
<dbReference type="InterPro" id="IPR036875">
    <property type="entry name" value="Znf_CCHC_sf"/>
</dbReference>
<evidence type="ECO:0000256" key="8">
    <source>
        <dbReference type="ARBA" id="ARBA00043023"/>
    </source>
</evidence>
<dbReference type="PANTHER" id="PTHR46543:SF1">
    <property type="entry name" value="ZINC FINGER CCHC DOMAIN-CONTAINING PROTEIN 7"/>
    <property type="match status" value="1"/>
</dbReference>
<evidence type="ECO:0000256" key="2">
    <source>
        <dbReference type="ARBA" id="ARBA00022723"/>
    </source>
</evidence>
<feature type="compositionally biased region" description="Basic residues" evidence="10">
    <location>
        <begin position="302"/>
        <end position="312"/>
    </location>
</feature>
<feature type="compositionally biased region" description="Basic residues" evidence="10">
    <location>
        <begin position="337"/>
        <end position="347"/>
    </location>
</feature>
<dbReference type="EMBL" id="JARQWQ010000017">
    <property type="protein sequence ID" value="KAK2566312.1"/>
    <property type="molecule type" value="Genomic_DNA"/>
</dbReference>
<evidence type="ECO:0000256" key="3">
    <source>
        <dbReference type="ARBA" id="ARBA00022737"/>
    </source>
</evidence>
<dbReference type="GO" id="GO:0071036">
    <property type="term" value="P:nuclear polyadenylation-dependent snoRNA catabolic process"/>
    <property type="evidence" value="ECO:0007669"/>
    <property type="project" value="TreeGrafter"/>
</dbReference>
<evidence type="ECO:0000256" key="9">
    <source>
        <dbReference type="PROSITE-ProRule" id="PRU00047"/>
    </source>
</evidence>
<dbReference type="PANTHER" id="PTHR46543">
    <property type="entry name" value="ZINC FINGER CCHC DOMAIN-CONTAINING PROTEIN 7"/>
    <property type="match status" value="1"/>
</dbReference>
<keyword evidence="3" id="KW-0677">Repeat</keyword>
<reference evidence="12" key="2">
    <citation type="journal article" date="2023" name="Science">
        <title>Genomic signatures of disease resistance in endangered staghorn corals.</title>
        <authorList>
            <person name="Vollmer S.V."/>
            <person name="Selwyn J.D."/>
            <person name="Despard B.A."/>
            <person name="Roesel C.L."/>
        </authorList>
    </citation>
    <scope>NUCLEOTIDE SEQUENCE</scope>
    <source>
        <strain evidence="12">K2</strain>
    </source>
</reference>
<dbReference type="Gene3D" id="4.10.60.10">
    <property type="entry name" value="Zinc finger, CCHC-type"/>
    <property type="match status" value="2"/>
</dbReference>
<sequence length="404" mass="47384">MISDEEFDYETYREYEDQLYNEDSWSEEDMDCEIEEALYSQVHYASSLLVSEKTVSGVKNTLEKRVDNDDSVIKILSSDEEEDDGTTLVTGVSSNSVAYPVLEENGAEEEEIVENWHLIKEDLEDARKSKQQLRYHAKGKECRNCKETGHLAFYCPMPKNMGVCYLCGRSGHARRNCPNELCFNCHEPGHVLKQCQKPRARPFERCKRCHVKGHFAKDCPDRWRQYHLTLYLPFVVKYDAYHNSAEGGKRKEAKSESRLQKKQSKAERRNEKVAHPEYDHLQCSQDIHDVDQDILVTEPPRKVHKLGKNKKGKRDEQSERVVEFRPSDQGFEEQYYHSRKRRTKQGKKRQDGTNLISRRESPLRNNNQMHGRRAKQKKNRSQMGPNLISNGKNLHIIFHEHYTF</sequence>
<feature type="region of interest" description="Disordered" evidence="10">
    <location>
        <begin position="245"/>
        <end position="282"/>
    </location>
</feature>
<dbReference type="GO" id="GO:0031499">
    <property type="term" value="C:TRAMP complex"/>
    <property type="evidence" value="ECO:0007669"/>
    <property type="project" value="TreeGrafter"/>
</dbReference>
<feature type="compositionally biased region" description="Basic and acidic residues" evidence="10">
    <location>
        <begin position="313"/>
        <end position="326"/>
    </location>
</feature>
<dbReference type="AlphaFoldDB" id="A0AAD9V9W8"/>
<evidence type="ECO:0000256" key="5">
    <source>
        <dbReference type="ARBA" id="ARBA00022833"/>
    </source>
</evidence>
<evidence type="ECO:0000313" key="12">
    <source>
        <dbReference type="EMBL" id="KAK2566312.1"/>
    </source>
</evidence>
<keyword evidence="5" id="KW-0862">Zinc</keyword>
<dbReference type="GO" id="GO:0008270">
    <property type="term" value="F:zinc ion binding"/>
    <property type="evidence" value="ECO:0007669"/>
    <property type="project" value="UniProtKB-KW"/>
</dbReference>
<dbReference type="Pfam" id="PF00098">
    <property type="entry name" value="zf-CCHC"/>
    <property type="match status" value="3"/>
</dbReference>
<proteinExistence type="predicted"/>
<dbReference type="InterPro" id="IPR001878">
    <property type="entry name" value="Znf_CCHC"/>
</dbReference>
<dbReference type="GO" id="GO:0071039">
    <property type="term" value="P:nuclear polyadenylation-dependent CUT catabolic process"/>
    <property type="evidence" value="ECO:0007669"/>
    <property type="project" value="TreeGrafter"/>
</dbReference>
<keyword evidence="6" id="KW-0539">Nucleus</keyword>
<evidence type="ECO:0000256" key="6">
    <source>
        <dbReference type="ARBA" id="ARBA00023242"/>
    </source>
</evidence>
<evidence type="ECO:0000256" key="10">
    <source>
        <dbReference type="SAM" id="MobiDB-lite"/>
    </source>
</evidence>
<gene>
    <name evidence="12" type="ORF">P5673_009804</name>
</gene>
<evidence type="ECO:0000259" key="11">
    <source>
        <dbReference type="PROSITE" id="PS50158"/>
    </source>
</evidence>
<dbReference type="GO" id="GO:0071031">
    <property type="term" value="P:nuclear mRNA surveillance of mRNA 3'-end processing"/>
    <property type="evidence" value="ECO:0007669"/>
    <property type="project" value="TreeGrafter"/>
</dbReference>
<comment type="caution">
    <text evidence="12">The sequence shown here is derived from an EMBL/GenBank/DDBJ whole genome shotgun (WGS) entry which is preliminary data.</text>
</comment>
<feature type="domain" description="CCHC-type" evidence="11">
    <location>
        <begin position="182"/>
        <end position="197"/>
    </location>
</feature>
<dbReference type="SUPFAM" id="SSF57756">
    <property type="entry name" value="Retrovirus zinc finger-like domains"/>
    <property type="match status" value="2"/>
</dbReference>
<protein>
    <recommendedName>
        <fullName evidence="7">Zinc finger CCHC domain-containing protein 7</fullName>
    </recommendedName>
    <alternativeName>
        <fullName evidence="8">TRAMP-like complex RNA-binding factor ZCCHC7</fullName>
    </alternativeName>
</protein>
<accession>A0AAD9V9W8</accession>
<feature type="domain" description="CCHC-type" evidence="11">
    <location>
        <begin position="164"/>
        <end position="179"/>
    </location>
</feature>
<feature type="domain" description="CCHC-type" evidence="11">
    <location>
        <begin position="205"/>
        <end position="221"/>
    </location>
</feature>
<feature type="compositionally biased region" description="Basic and acidic residues" evidence="10">
    <location>
        <begin position="247"/>
        <end position="282"/>
    </location>
</feature>
<dbReference type="InterPro" id="IPR051644">
    <property type="entry name" value="TRAMP_AT-DNA-binding"/>
</dbReference>
<feature type="region of interest" description="Disordered" evidence="10">
    <location>
        <begin position="298"/>
        <end position="388"/>
    </location>
</feature>
<dbReference type="SMART" id="SM00343">
    <property type="entry name" value="ZnF_C2HC"/>
    <property type="match status" value="4"/>
</dbReference>
<dbReference type="Proteomes" id="UP001249851">
    <property type="component" value="Unassembled WGS sequence"/>
</dbReference>
<name>A0AAD9V9W8_ACRCE</name>
<keyword evidence="13" id="KW-1185">Reference proteome</keyword>
<feature type="compositionally biased region" description="Basic residues" evidence="10">
    <location>
        <begin position="370"/>
        <end position="380"/>
    </location>
</feature>
<reference evidence="12" key="1">
    <citation type="journal article" date="2023" name="G3 (Bethesda)">
        <title>Whole genome assembly and annotation of the endangered Caribbean coral Acropora cervicornis.</title>
        <authorList>
            <person name="Selwyn J.D."/>
            <person name="Vollmer S.V."/>
        </authorList>
    </citation>
    <scope>NUCLEOTIDE SEQUENCE</scope>
    <source>
        <strain evidence="12">K2</strain>
    </source>
</reference>
<keyword evidence="4 9" id="KW-0863">Zinc-finger</keyword>
<dbReference type="GO" id="GO:0071038">
    <property type="term" value="P:TRAMP-dependent tRNA surveillance pathway"/>
    <property type="evidence" value="ECO:0007669"/>
    <property type="project" value="TreeGrafter"/>
</dbReference>
<evidence type="ECO:0000256" key="1">
    <source>
        <dbReference type="ARBA" id="ARBA00004123"/>
    </source>
</evidence>
<comment type="subcellular location">
    <subcellularLocation>
        <location evidence="1">Nucleus</location>
    </subcellularLocation>
</comment>
<dbReference type="GO" id="GO:0071035">
    <property type="term" value="P:nuclear polyadenylation-dependent rRNA catabolic process"/>
    <property type="evidence" value="ECO:0007669"/>
    <property type="project" value="TreeGrafter"/>
</dbReference>
<organism evidence="12 13">
    <name type="scientific">Acropora cervicornis</name>
    <name type="common">Staghorn coral</name>
    <dbReference type="NCBI Taxonomy" id="6130"/>
    <lineage>
        <taxon>Eukaryota</taxon>
        <taxon>Metazoa</taxon>
        <taxon>Cnidaria</taxon>
        <taxon>Anthozoa</taxon>
        <taxon>Hexacorallia</taxon>
        <taxon>Scleractinia</taxon>
        <taxon>Astrocoeniina</taxon>
        <taxon>Acroporidae</taxon>
        <taxon>Acropora</taxon>
    </lineage>
</organism>
<evidence type="ECO:0000256" key="4">
    <source>
        <dbReference type="ARBA" id="ARBA00022771"/>
    </source>
</evidence>
<dbReference type="GO" id="GO:0071037">
    <property type="term" value="P:nuclear polyadenylation-dependent snRNA catabolic process"/>
    <property type="evidence" value="ECO:0007669"/>
    <property type="project" value="TreeGrafter"/>
</dbReference>